<reference evidence="4" key="1">
    <citation type="submission" date="2020-11" db="EMBL/GenBank/DDBJ databases">
        <authorList>
            <consortium name="DOE Joint Genome Institute"/>
            <person name="Ahrendt S."/>
            <person name="Riley R."/>
            <person name="Andreopoulos W."/>
            <person name="LaButti K."/>
            <person name="Pangilinan J."/>
            <person name="Ruiz-duenas F.J."/>
            <person name="Barrasa J.M."/>
            <person name="Sanchez-Garcia M."/>
            <person name="Camarero S."/>
            <person name="Miyauchi S."/>
            <person name="Serrano A."/>
            <person name="Linde D."/>
            <person name="Babiker R."/>
            <person name="Drula E."/>
            <person name="Ayuso-Fernandez I."/>
            <person name="Pacheco R."/>
            <person name="Padilla G."/>
            <person name="Ferreira P."/>
            <person name="Barriuso J."/>
            <person name="Kellner H."/>
            <person name="Castanera R."/>
            <person name="Alfaro M."/>
            <person name="Ramirez L."/>
            <person name="Pisabarro A.G."/>
            <person name="Kuo A."/>
            <person name="Tritt A."/>
            <person name="Lipzen A."/>
            <person name="He G."/>
            <person name="Yan M."/>
            <person name="Ng V."/>
            <person name="Cullen D."/>
            <person name="Martin F."/>
            <person name="Rosso M.-N."/>
            <person name="Henrissat B."/>
            <person name="Hibbett D."/>
            <person name="Martinez A.T."/>
            <person name="Grigoriev I.V."/>
        </authorList>
    </citation>
    <scope>NUCLEOTIDE SEQUENCE</scope>
    <source>
        <strain evidence="4">AH 44721</strain>
    </source>
</reference>
<evidence type="ECO:0000313" key="5">
    <source>
        <dbReference type="EMBL" id="KAF8877655.1"/>
    </source>
</evidence>
<dbReference type="EMBL" id="JADNYJ010000033">
    <property type="protein sequence ID" value="KAF8902877.1"/>
    <property type="molecule type" value="Genomic_DNA"/>
</dbReference>
<evidence type="ECO:0000313" key="7">
    <source>
        <dbReference type="EMBL" id="KAF8901866.1"/>
    </source>
</evidence>
<dbReference type="Proteomes" id="UP000724874">
    <property type="component" value="Unassembled WGS sequence"/>
</dbReference>
<feature type="region of interest" description="Disordered" evidence="1">
    <location>
        <begin position="53"/>
        <end position="73"/>
    </location>
</feature>
<accession>A0A9P5NBJ4</accession>
<protein>
    <submittedName>
        <fullName evidence="4">Uncharacterized protein</fullName>
    </submittedName>
</protein>
<evidence type="ECO:0000313" key="6">
    <source>
        <dbReference type="EMBL" id="KAF8883477.1"/>
    </source>
</evidence>
<feature type="compositionally biased region" description="Basic residues" evidence="1">
    <location>
        <begin position="61"/>
        <end position="73"/>
    </location>
</feature>
<sequence>MNCCFNPSPLSCNADHCITEFQIACHSLSMRDKTIREALLAKVWIRSGLFNWRDPDELTAPRKKHRSMSGKKD</sequence>
<evidence type="ECO:0000313" key="11">
    <source>
        <dbReference type="Proteomes" id="UP000724874"/>
    </source>
</evidence>
<dbReference type="EMBL" id="JADNYJ010000039">
    <property type="protein sequence ID" value="KAF8901868.1"/>
    <property type="molecule type" value="Genomic_DNA"/>
</dbReference>
<evidence type="ECO:0000313" key="8">
    <source>
        <dbReference type="EMBL" id="KAF8901868.1"/>
    </source>
</evidence>
<dbReference type="EMBL" id="JADNYJ010000039">
    <property type="protein sequence ID" value="KAF8901866.1"/>
    <property type="molecule type" value="Genomic_DNA"/>
</dbReference>
<name>A0A9P5NBJ4_GYMJU</name>
<dbReference type="EMBL" id="JADNYJ010000115">
    <property type="protein sequence ID" value="KAF8883477.1"/>
    <property type="molecule type" value="Genomic_DNA"/>
</dbReference>
<organism evidence="4 11">
    <name type="scientific">Gymnopilus junonius</name>
    <name type="common">Spectacular rustgill mushroom</name>
    <name type="synonym">Gymnopilus spectabilis subsp. junonius</name>
    <dbReference type="NCBI Taxonomy" id="109634"/>
    <lineage>
        <taxon>Eukaryota</taxon>
        <taxon>Fungi</taxon>
        <taxon>Dikarya</taxon>
        <taxon>Basidiomycota</taxon>
        <taxon>Agaricomycotina</taxon>
        <taxon>Agaricomycetes</taxon>
        <taxon>Agaricomycetidae</taxon>
        <taxon>Agaricales</taxon>
        <taxon>Agaricineae</taxon>
        <taxon>Hymenogastraceae</taxon>
        <taxon>Gymnopilus</taxon>
    </lineage>
</organism>
<dbReference type="EMBL" id="JADNYJ010000406">
    <property type="protein sequence ID" value="KAF8869768.1"/>
    <property type="molecule type" value="Genomic_DNA"/>
</dbReference>
<evidence type="ECO:0000313" key="10">
    <source>
        <dbReference type="EMBL" id="KAF8908858.1"/>
    </source>
</evidence>
<keyword evidence="11" id="KW-1185">Reference proteome</keyword>
<dbReference type="EMBL" id="JADNYJ010000010">
    <property type="protein sequence ID" value="KAF8908858.1"/>
    <property type="molecule type" value="Genomic_DNA"/>
</dbReference>
<comment type="caution">
    <text evidence="4">The sequence shown here is derived from an EMBL/GenBank/DDBJ whole genome shotgun (WGS) entry which is preliminary data.</text>
</comment>
<dbReference type="AlphaFoldDB" id="A0A9P5NBJ4"/>
<dbReference type="EMBL" id="JADNYJ010000408">
    <property type="protein sequence ID" value="KAF8869759.1"/>
    <property type="molecule type" value="Genomic_DNA"/>
</dbReference>
<evidence type="ECO:0000313" key="9">
    <source>
        <dbReference type="EMBL" id="KAF8902877.1"/>
    </source>
</evidence>
<proteinExistence type="predicted"/>
<evidence type="ECO:0000256" key="1">
    <source>
        <dbReference type="SAM" id="MobiDB-lite"/>
    </source>
</evidence>
<evidence type="ECO:0000313" key="2">
    <source>
        <dbReference type="EMBL" id="KAF8869759.1"/>
    </source>
</evidence>
<dbReference type="EMBL" id="JADNYJ010000182">
    <property type="protein sequence ID" value="KAF8876427.1"/>
    <property type="molecule type" value="Genomic_DNA"/>
</dbReference>
<gene>
    <name evidence="10" type="ORF">CPB84DRAFT_1766166</name>
    <name evidence="9" type="ORF">CPB84DRAFT_1775086</name>
    <name evidence="7" type="ORF">CPB84DRAFT_1776861</name>
    <name evidence="8" type="ORF">CPB84DRAFT_1776866</name>
    <name evidence="6" type="ORF">CPB84DRAFT_1789987</name>
    <name evidence="5" type="ORF">CPB84DRAFT_1794759</name>
    <name evidence="4" type="ORF">CPB84DRAFT_1795800</name>
    <name evidence="3" type="ORF">CPB84DRAFT_1803448</name>
    <name evidence="2" type="ORF">CPB84DRAFT_1803518</name>
</gene>
<dbReference type="EMBL" id="JADNYJ010000167">
    <property type="protein sequence ID" value="KAF8877655.1"/>
    <property type="molecule type" value="Genomic_DNA"/>
</dbReference>
<evidence type="ECO:0000313" key="4">
    <source>
        <dbReference type="EMBL" id="KAF8876427.1"/>
    </source>
</evidence>
<evidence type="ECO:0000313" key="3">
    <source>
        <dbReference type="EMBL" id="KAF8869768.1"/>
    </source>
</evidence>